<organism evidence="1 2">
    <name type="scientific">Moniliophthora roreri</name>
    <name type="common">Frosty pod rot fungus</name>
    <name type="synonym">Monilia roreri</name>
    <dbReference type="NCBI Taxonomy" id="221103"/>
    <lineage>
        <taxon>Eukaryota</taxon>
        <taxon>Fungi</taxon>
        <taxon>Dikarya</taxon>
        <taxon>Basidiomycota</taxon>
        <taxon>Agaricomycotina</taxon>
        <taxon>Agaricomycetes</taxon>
        <taxon>Agaricomycetidae</taxon>
        <taxon>Agaricales</taxon>
        <taxon>Marasmiineae</taxon>
        <taxon>Marasmiaceae</taxon>
        <taxon>Moniliophthora</taxon>
    </lineage>
</organism>
<dbReference type="AlphaFoldDB" id="A0A0W0F6P0"/>
<protein>
    <submittedName>
        <fullName evidence="1">Uncharacterized protein</fullName>
    </submittedName>
</protein>
<dbReference type="Proteomes" id="UP000054988">
    <property type="component" value="Unassembled WGS sequence"/>
</dbReference>
<gene>
    <name evidence="1" type="ORF">WG66_15422</name>
</gene>
<proteinExistence type="predicted"/>
<comment type="caution">
    <text evidence="1">The sequence shown here is derived from an EMBL/GenBank/DDBJ whole genome shotgun (WGS) entry which is preliminary data.</text>
</comment>
<evidence type="ECO:0000313" key="1">
    <source>
        <dbReference type="EMBL" id="KTB31993.1"/>
    </source>
</evidence>
<dbReference type="EMBL" id="LATX01002272">
    <property type="protein sequence ID" value="KTB31993.1"/>
    <property type="molecule type" value="Genomic_DNA"/>
</dbReference>
<sequence>MSRPHKVSPILELPNELSSEIIFSVIRLDLEDELHEIVELPERVKDLYTAEGEGMSRPTRSAKWRLIYEIPPAGLEEADHFMAMPRNLRISNFELCTLDILVLIHLVGICPTHARPSPKQLSSVILICCFASGSPNLTTLEPFSSAQGALFALYRIVLPFISLTKLDIAYYDIDREDEYNTFARQLVRASTGQTRSILTSVGELTPPGLPLDDPYGGEEAYWINILREAAGVEILHLNVSRDEREVPLLELLMGDVVYLPNMHTMTNIGLGGSWMRKFVEHRVRAGRLFKRLGMCMLDSPDKVSGRLRAHVEDFYIFRPAMEAEANKYNGRSNDDYERVV</sequence>
<name>A0A0W0F6P0_MONRR</name>
<evidence type="ECO:0000313" key="2">
    <source>
        <dbReference type="Proteomes" id="UP000054988"/>
    </source>
</evidence>
<accession>A0A0W0F6P0</accession>
<reference evidence="1 2" key="1">
    <citation type="submission" date="2015-12" db="EMBL/GenBank/DDBJ databases">
        <title>Draft genome sequence of Moniliophthora roreri, the causal agent of frosty pod rot of cacao.</title>
        <authorList>
            <person name="Aime M.C."/>
            <person name="Diaz-Valderrama J.R."/>
            <person name="Kijpornyongpan T."/>
            <person name="Phillips-Mora W."/>
        </authorList>
    </citation>
    <scope>NUCLEOTIDE SEQUENCE [LARGE SCALE GENOMIC DNA]</scope>
    <source>
        <strain evidence="1 2">MCA 2952</strain>
    </source>
</reference>